<feature type="region of interest" description="Disordered" evidence="2">
    <location>
        <begin position="807"/>
        <end position="829"/>
    </location>
</feature>
<feature type="compositionally biased region" description="Basic and acidic residues" evidence="2">
    <location>
        <begin position="90"/>
        <end position="103"/>
    </location>
</feature>
<feature type="coiled-coil region" evidence="1">
    <location>
        <begin position="296"/>
        <end position="355"/>
    </location>
</feature>
<dbReference type="InParanoid" id="F4RAC9"/>
<feature type="compositionally biased region" description="Basic and acidic residues" evidence="2">
    <location>
        <begin position="750"/>
        <end position="761"/>
    </location>
</feature>
<feature type="compositionally biased region" description="Basic and acidic residues" evidence="2">
    <location>
        <begin position="159"/>
        <end position="173"/>
    </location>
</feature>
<name>F4RAC9_MELLP</name>
<dbReference type="VEuPathDB" id="FungiDB:MELLADRAFT_60175"/>
<feature type="region of interest" description="Disordered" evidence="2">
    <location>
        <begin position="750"/>
        <end position="794"/>
    </location>
</feature>
<feature type="region of interest" description="Disordered" evidence="2">
    <location>
        <begin position="1"/>
        <end position="217"/>
    </location>
</feature>
<evidence type="ECO:0000313" key="4">
    <source>
        <dbReference type="Proteomes" id="UP000001072"/>
    </source>
</evidence>
<reference evidence="4" key="1">
    <citation type="journal article" date="2011" name="Proc. Natl. Acad. Sci. U.S.A.">
        <title>Obligate biotrophy features unraveled by the genomic analysis of rust fungi.</title>
        <authorList>
            <person name="Duplessis S."/>
            <person name="Cuomo C.A."/>
            <person name="Lin Y.-C."/>
            <person name="Aerts A."/>
            <person name="Tisserant E."/>
            <person name="Veneault-Fourrey C."/>
            <person name="Joly D.L."/>
            <person name="Hacquard S."/>
            <person name="Amselem J."/>
            <person name="Cantarel B.L."/>
            <person name="Chiu R."/>
            <person name="Coutinho P.M."/>
            <person name="Feau N."/>
            <person name="Field M."/>
            <person name="Frey P."/>
            <person name="Gelhaye E."/>
            <person name="Goldberg J."/>
            <person name="Grabherr M.G."/>
            <person name="Kodira C.D."/>
            <person name="Kohler A."/>
            <person name="Kuees U."/>
            <person name="Lindquist E.A."/>
            <person name="Lucas S.M."/>
            <person name="Mago R."/>
            <person name="Mauceli E."/>
            <person name="Morin E."/>
            <person name="Murat C."/>
            <person name="Pangilinan J.L."/>
            <person name="Park R."/>
            <person name="Pearson M."/>
            <person name="Quesneville H."/>
            <person name="Rouhier N."/>
            <person name="Sakthikumar S."/>
            <person name="Salamov A.A."/>
            <person name="Schmutz J."/>
            <person name="Selles B."/>
            <person name="Shapiro H."/>
            <person name="Tanguay P."/>
            <person name="Tuskan G.A."/>
            <person name="Henrissat B."/>
            <person name="Van de Peer Y."/>
            <person name="Rouze P."/>
            <person name="Ellis J.G."/>
            <person name="Dodds P.N."/>
            <person name="Schein J.E."/>
            <person name="Zhong S."/>
            <person name="Hamelin R.C."/>
            <person name="Grigoriev I.V."/>
            <person name="Szabo L.J."/>
            <person name="Martin F."/>
        </authorList>
    </citation>
    <scope>NUCLEOTIDE SEQUENCE [LARGE SCALE GENOMIC DNA]</scope>
    <source>
        <strain evidence="4">98AG31 / pathotype 3-4-7</strain>
    </source>
</reference>
<feature type="coiled-coil region" evidence="1">
    <location>
        <begin position="398"/>
        <end position="462"/>
    </location>
</feature>
<dbReference type="KEGG" id="mlr:MELLADRAFT_60175"/>
<feature type="compositionally biased region" description="Basic and acidic residues" evidence="2">
    <location>
        <begin position="781"/>
        <end position="793"/>
    </location>
</feature>
<evidence type="ECO:0000256" key="2">
    <source>
        <dbReference type="SAM" id="MobiDB-lite"/>
    </source>
</evidence>
<dbReference type="HOGENOM" id="CLU_303049_0_0_1"/>
<evidence type="ECO:0000256" key="1">
    <source>
        <dbReference type="SAM" id="Coils"/>
    </source>
</evidence>
<feature type="compositionally biased region" description="Polar residues" evidence="2">
    <location>
        <begin position="17"/>
        <end position="27"/>
    </location>
</feature>
<feature type="compositionally biased region" description="Polar residues" evidence="2">
    <location>
        <begin position="764"/>
        <end position="776"/>
    </location>
</feature>
<feature type="compositionally biased region" description="Polar residues" evidence="2">
    <location>
        <begin position="208"/>
        <end position="217"/>
    </location>
</feature>
<keyword evidence="4" id="KW-1185">Reference proteome</keyword>
<dbReference type="EMBL" id="GL883094">
    <property type="protein sequence ID" value="EGG10459.1"/>
    <property type="molecule type" value="Genomic_DNA"/>
</dbReference>
<sequence>MPPRKSSRVSSLERPNYSDSIRRSSSVGGKPRRSDEPEPANQTNSGRNTSSSGPRATESYLEITRAPLHQVERRTVREPKQYTEPNDLSRIVEVDSRHSDHSNRGGSRTSPVPSLGSICRGESSPSQNLRRFHRERAVPQEAVKPDQPTTDPSGILSRSIEKPIAEDEQHSLQETKPSGRRSSEHATHVILQPSLLQSNERNERSEQGQRQGSATISNTFITTLSPFLNSRRIIKDVGSPPLLSNVVTDMPNVVFSKPMPASEAVIQVPEVPVRNNNTFNSKTSMPTDNVFKRATIELHNKSLSIEQNEIKRATSEKNKINENSLIKPFPNEQSNKIYENKTKSIEEILKETEHKVSPFTIKGLPRTTSPLSSDKEFSLNTKFKHMRLQTESLSPKSIASIENNESNLESKLKELHRNVQDEIHQSTRLLSQKWDKCIHIINDEIRNNLDDIKSNVNQVDIEKMLAVHLEEVDDMISNEIISHKEIIEANCGHLAGLINEVHRKLEDHSHNCSLIHQNVIRIVSMIDKLENKITSQRVEEEHYDIEPEEVVGNNPFAHEFVKKPVTHPPERAFERPEPKHKNGATISQVISTNSPSNELDEQDATIESKSRTWYNSKKKTTKGAPWLEWKKLIKEQFGTDLWKKKMGTAFERDRFRNEHRLRPIPWLLTQRKRIEAAWSFFTTKEQIDRILGNCNGELEHAVRCRLHDYSDFEKFMNIFEDIVTNTSVGKVAMRGDNNLRVTFTNQKDTKTSYAKETKAKEYAGNTSGTADQSSKQRPPFRNRDDKQRFDKKPIHAVSCEDDDFKFEEQIEDKDNQVDESKSDTSEDEGDEYCVRNVDMFLYKGNMMTSEVENQNVNTDEEETQNNTTSIEELGNNLREAETINSSVEPILFILQPITEFLEINSFLNISIKGFRGTMLVNTAILPSLVPAHLLERYWPTWKMDMHSYNEPRNQERPTNQTTYQNGTPREAMFRKYTILDSSR</sequence>
<proteinExistence type="predicted"/>
<feature type="compositionally biased region" description="Polar residues" evidence="2">
    <location>
        <begin position="40"/>
        <end position="54"/>
    </location>
</feature>
<keyword evidence="1" id="KW-0175">Coiled coil</keyword>
<accession>F4RAC9</accession>
<dbReference type="Proteomes" id="UP000001072">
    <property type="component" value="Unassembled WGS sequence"/>
</dbReference>
<evidence type="ECO:0000313" key="3">
    <source>
        <dbReference type="EMBL" id="EGG10459.1"/>
    </source>
</evidence>
<dbReference type="AlphaFoldDB" id="F4RAC9"/>
<dbReference type="OrthoDB" id="2507294at2759"/>
<feature type="compositionally biased region" description="Basic and acidic residues" evidence="2">
    <location>
        <begin position="70"/>
        <end position="81"/>
    </location>
</feature>
<feature type="compositionally biased region" description="Basic and acidic residues" evidence="2">
    <location>
        <begin position="807"/>
        <end position="824"/>
    </location>
</feature>
<gene>
    <name evidence="3" type="ORF">MELLADRAFT_60175</name>
</gene>
<organism evidence="4">
    <name type="scientific">Melampsora larici-populina (strain 98AG31 / pathotype 3-4-7)</name>
    <name type="common">Poplar leaf rust fungus</name>
    <dbReference type="NCBI Taxonomy" id="747676"/>
    <lineage>
        <taxon>Eukaryota</taxon>
        <taxon>Fungi</taxon>
        <taxon>Dikarya</taxon>
        <taxon>Basidiomycota</taxon>
        <taxon>Pucciniomycotina</taxon>
        <taxon>Pucciniomycetes</taxon>
        <taxon>Pucciniales</taxon>
        <taxon>Melampsoraceae</taxon>
        <taxon>Melampsora</taxon>
    </lineage>
</organism>
<protein>
    <submittedName>
        <fullName evidence="3">Uncharacterized protein</fullName>
    </submittedName>
</protein>
<dbReference type="GeneID" id="18929498"/>
<dbReference type="RefSeq" id="XP_007405929.1">
    <property type="nucleotide sequence ID" value="XM_007405867.1"/>
</dbReference>